<dbReference type="OMA" id="FCLSEME"/>
<dbReference type="SUPFAM" id="SSF50249">
    <property type="entry name" value="Nucleic acid-binding proteins"/>
    <property type="match status" value="1"/>
</dbReference>
<comment type="caution">
    <text evidence="8">The sequence shown here is derived from an EMBL/GenBank/DDBJ whole genome shotgun (WGS) entry which is preliminary data.</text>
</comment>
<gene>
    <name evidence="8" type="ORF">FVE85_2397</name>
</gene>
<feature type="domain" description="RNA polymerase Rpb7-like N-terminal" evidence="6">
    <location>
        <begin position="21"/>
        <end position="77"/>
    </location>
</feature>
<evidence type="ECO:0000256" key="3">
    <source>
        <dbReference type="ARBA" id="ARBA00022478"/>
    </source>
</evidence>
<dbReference type="Gene3D" id="3.30.1490.120">
    <property type="entry name" value="RNA polymerase Rpb7-like, N-terminal domain"/>
    <property type="match status" value="1"/>
</dbReference>
<evidence type="ECO:0000259" key="7">
    <source>
        <dbReference type="Pfam" id="PF08292"/>
    </source>
</evidence>
<evidence type="ECO:0000256" key="1">
    <source>
        <dbReference type="ARBA" id="ARBA00004123"/>
    </source>
</evidence>
<feature type="domain" description="RNA polymerase III subunit Rpc25" evidence="7">
    <location>
        <begin position="96"/>
        <end position="174"/>
    </location>
</feature>
<evidence type="ECO:0000313" key="9">
    <source>
        <dbReference type="Proteomes" id="UP000324585"/>
    </source>
</evidence>
<organism evidence="8 9">
    <name type="scientific">Porphyridium purpureum</name>
    <name type="common">Red alga</name>
    <name type="synonym">Porphyridium cruentum</name>
    <dbReference type="NCBI Taxonomy" id="35688"/>
    <lineage>
        <taxon>Eukaryota</taxon>
        <taxon>Rhodophyta</taxon>
        <taxon>Bangiophyceae</taxon>
        <taxon>Porphyridiales</taxon>
        <taxon>Porphyridiaceae</taxon>
        <taxon>Porphyridium</taxon>
    </lineage>
</organism>
<evidence type="ECO:0000256" key="2">
    <source>
        <dbReference type="ARBA" id="ARBA00009307"/>
    </source>
</evidence>
<dbReference type="GO" id="GO:0005666">
    <property type="term" value="C:RNA polymerase III complex"/>
    <property type="evidence" value="ECO:0007669"/>
    <property type="project" value="TreeGrafter"/>
</dbReference>
<proteinExistence type="inferred from homology"/>
<keyword evidence="3 8" id="KW-0240">DNA-directed RNA polymerase</keyword>
<evidence type="ECO:0000256" key="5">
    <source>
        <dbReference type="ARBA" id="ARBA00023242"/>
    </source>
</evidence>
<keyword evidence="4" id="KW-0804">Transcription</keyword>
<dbReference type="Gene3D" id="2.40.50.140">
    <property type="entry name" value="Nucleic acid-binding proteins"/>
    <property type="match status" value="1"/>
</dbReference>
<dbReference type="InterPro" id="IPR045113">
    <property type="entry name" value="Rpb7-like"/>
</dbReference>
<dbReference type="PANTHER" id="PTHR12709">
    <property type="entry name" value="DNA-DIRECTED RNA POLYMERASE II, III"/>
    <property type="match status" value="1"/>
</dbReference>
<dbReference type="InterPro" id="IPR005576">
    <property type="entry name" value="Rpb7-like_N"/>
</dbReference>
<dbReference type="InterPro" id="IPR036898">
    <property type="entry name" value="RNA_pol_Rpb7-like_N_sf"/>
</dbReference>
<dbReference type="EMBL" id="VRMN01000003">
    <property type="protein sequence ID" value="KAA8496242.1"/>
    <property type="molecule type" value="Genomic_DNA"/>
</dbReference>
<comment type="subcellular location">
    <subcellularLocation>
        <location evidence="1">Nucleus</location>
    </subcellularLocation>
</comment>
<dbReference type="InterPro" id="IPR013238">
    <property type="entry name" value="RNA_pol_III_Rbc25"/>
</dbReference>
<dbReference type="Proteomes" id="UP000324585">
    <property type="component" value="Unassembled WGS sequence"/>
</dbReference>
<sequence length="206" mass="23592">MGAAVAGQEVVGVMFVLVEVEDTIRVPPRDFGAGVYSALEKQVNRVWAGRVVAPHGVCVRLWDWVRKEEDRIVHNDGSSYTTCRFRLLVFSPMPGEVLNTRVLASDKDGVRLELDFFNHIYVVPDALPTPSHFNQQERAWVWEYTSETQLVFEPDANVRCKVKDVQYRDKDDASIQAYLPRMFLYAEMRTEGMGDTSWWEGQDGDE</sequence>
<comment type="similarity">
    <text evidence="2">Belongs to the eukaryotic RPB7/RPC8 RNA polymerase subunit family.</text>
</comment>
<accession>A0A5J4YZH4</accession>
<dbReference type="PANTHER" id="PTHR12709:SF1">
    <property type="entry name" value="DNA-DIRECTED RNA POLYMERASE III SUBUNIT RPC8"/>
    <property type="match status" value="1"/>
</dbReference>
<dbReference type="GO" id="GO:0006384">
    <property type="term" value="P:transcription initiation at RNA polymerase III promoter"/>
    <property type="evidence" value="ECO:0007669"/>
    <property type="project" value="TreeGrafter"/>
</dbReference>
<dbReference type="OrthoDB" id="10256606at2759"/>
<dbReference type="AlphaFoldDB" id="A0A5J4YZH4"/>
<dbReference type="Pfam" id="PF08292">
    <property type="entry name" value="RNA_pol_Rbc25"/>
    <property type="match status" value="1"/>
</dbReference>
<dbReference type="SUPFAM" id="SSF88798">
    <property type="entry name" value="N-terminal, heterodimerisation domain of RBP7 (RpoE)"/>
    <property type="match status" value="1"/>
</dbReference>
<dbReference type="Pfam" id="PF03876">
    <property type="entry name" value="SHS2_Rpb7-N"/>
    <property type="match status" value="1"/>
</dbReference>
<keyword evidence="9" id="KW-1185">Reference proteome</keyword>
<dbReference type="InterPro" id="IPR012340">
    <property type="entry name" value="NA-bd_OB-fold"/>
</dbReference>
<keyword evidence="5" id="KW-0539">Nucleus</keyword>
<evidence type="ECO:0000259" key="6">
    <source>
        <dbReference type="Pfam" id="PF03876"/>
    </source>
</evidence>
<reference evidence="9" key="1">
    <citation type="journal article" date="2019" name="Nat. Commun.">
        <title>Expansion of phycobilisome linker gene families in mesophilic red algae.</title>
        <authorList>
            <person name="Lee J."/>
            <person name="Kim D."/>
            <person name="Bhattacharya D."/>
            <person name="Yoon H.S."/>
        </authorList>
    </citation>
    <scope>NUCLEOTIDE SEQUENCE [LARGE SCALE GENOMIC DNA]</scope>
    <source>
        <strain evidence="9">CCMP 1328</strain>
    </source>
</reference>
<evidence type="ECO:0000256" key="4">
    <source>
        <dbReference type="ARBA" id="ARBA00023163"/>
    </source>
</evidence>
<protein>
    <submittedName>
        <fullName evidence="8">DNA-directed RNA polymerase III subunit rpc8</fullName>
    </submittedName>
</protein>
<name>A0A5J4YZH4_PORPP</name>
<evidence type="ECO:0000313" key="8">
    <source>
        <dbReference type="EMBL" id="KAA8496242.1"/>
    </source>
</evidence>